<dbReference type="PROSITE" id="PS51450">
    <property type="entry name" value="LRR"/>
    <property type="match status" value="2"/>
</dbReference>
<keyword evidence="3" id="KW-0433">Leucine-rich repeat</keyword>
<evidence type="ECO:0000313" key="6">
    <source>
        <dbReference type="EMBL" id="CEH16331.1"/>
    </source>
</evidence>
<dbReference type="SMART" id="SM00369">
    <property type="entry name" value="LRR_TYP"/>
    <property type="match status" value="3"/>
</dbReference>
<dbReference type="Proteomes" id="UP000054845">
    <property type="component" value="Unassembled WGS sequence"/>
</dbReference>
<feature type="region of interest" description="Disordered" evidence="5">
    <location>
        <begin position="849"/>
        <end position="871"/>
    </location>
</feature>
<evidence type="ECO:0000256" key="5">
    <source>
        <dbReference type="SAM" id="MobiDB-lite"/>
    </source>
</evidence>
<feature type="region of interest" description="Disordered" evidence="5">
    <location>
        <begin position="682"/>
        <end position="713"/>
    </location>
</feature>
<dbReference type="SUPFAM" id="SSF52075">
    <property type="entry name" value="Outer arm dynein light chain 1"/>
    <property type="match status" value="1"/>
</dbReference>
<evidence type="ECO:0000256" key="1">
    <source>
        <dbReference type="ARBA" id="ARBA00004496"/>
    </source>
</evidence>
<protein>
    <submittedName>
        <fullName evidence="6">NISCHARIN RELATED</fullName>
    </submittedName>
</protein>
<feature type="compositionally biased region" description="Polar residues" evidence="5">
    <location>
        <begin position="854"/>
        <end position="865"/>
    </location>
</feature>
<dbReference type="PANTHER" id="PTHR15454">
    <property type="entry name" value="NISCHARIN RELATED"/>
    <property type="match status" value="1"/>
</dbReference>
<accession>A0A0P1BKM9</accession>
<name>A0A0P1BKM9_9BASI</name>
<dbReference type="EMBL" id="CCYA01000278">
    <property type="protein sequence ID" value="CEH16331.1"/>
    <property type="molecule type" value="Genomic_DNA"/>
</dbReference>
<feature type="compositionally biased region" description="Polar residues" evidence="5">
    <location>
        <begin position="314"/>
        <end position="330"/>
    </location>
</feature>
<feature type="region of interest" description="Disordered" evidence="5">
    <location>
        <begin position="295"/>
        <end position="336"/>
    </location>
</feature>
<evidence type="ECO:0000256" key="4">
    <source>
        <dbReference type="ARBA" id="ARBA00022737"/>
    </source>
</evidence>
<dbReference type="Gene3D" id="3.80.10.10">
    <property type="entry name" value="Ribonuclease Inhibitor"/>
    <property type="match status" value="1"/>
</dbReference>
<evidence type="ECO:0000313" key="7">
    <source>
        <dbReference type="Proteomes" id="UP000054845"/>
    </source>
</evidence>
<dbReference type="OrthoDB" id="676979at2759"/>
<organism evidence="6 7">
    <name type="scientific">Ceraceosorus bombacis</name>
    <dbReference type="NCBI Taxonomy" id="401625"/>
    <lineage>
        <taxon>Eukaryota</taxon>
        <taxon>Fungi</taxon>
        <taxon>Dikarya</taxon>
        <taxon>Basidiomycota</taxon>
        <taxon>Ustilaginomycotina</taxon>
        <taxon>Exobasidiomycetes</taxon>
        <taxon>Ceraceosorales</taxon>
        <taxon>Ceraceosoraceae</taxon>
        <taxon>Ceraceosorus</taxon>
    </lineage>
</organism>
<sequence length="903" mass="96670">METQAGDEWLVAYATYIRSNAVALAGQSSSQQVRASTTNSATSSSPSTLSWLTLPSASWVGLQSASNAPEARQRTASTASRNPASSDLQASRLRPNPQPSPKALPLNTHHLYYLLLRFEALGLPVGSLDVRIPRSARPVSSFSYVSAHAQRGGRKPRDTDAMSVGSVRSALTALSGASTLTGWWSGSSEKGDPLKDVKFIYSAFTKVPRLRLGPLPLKLIESFEDSPGSSLVPLDVFKNIQTLELDEIDPSSLLGWDRLSIQLRSLTLKNSGLEDVTDLLVDAVKLDVRRRKGEQVKPAQRRIHSPAAVDQPPWTDTRQQPGDSPPSTASLDGLSSVDDAHASGQAALPFLSWHFLRHLALPDNSLTFFSPPADLLSNLTSLDLSSNLLISVPPSLNLLPNLKLLNLEGNLIETLWHISLAIPNIEALNLANNRLESLAGAEDLKKLRRIDLRGTELAEASEVGRLAVLQNLKEIYTKGSLFMEDADPRVDVFVEFAREGREIARILLDGEAPGYFEKQRVAERVPAMLARIGRESTPAAEELSVEEAPVRLESQQAEPPVVSVRHRVKDASTTSALAKVKSADGHRSTSPAPGATAKRRARRIVELDQEEEVAPLTAAALPTPKPQEISDSDLVKRAALAGNLDVALGEAQKANAIPSPKGKARQLDDVPNDLPAARLQARTNSNDGPRARPQSFLAPGPASLSRKTGAAAALLSRETSGDVDGAGRPRVLSSASTLGAASASSSRYAVLPSRSQTLQDLAGISTQGLASRVAGRSVDDTAIISDASSLNADRIVKTARTRAGRRFDAASLTARRKTVTASLYDASTTSLSMPEPSGTSLEARFDNAPASTGRVLQSQSKSAGQTGKDDFRKRIEAMRDGMGDEWLRALARGSVYLDESSEG</sequence>
<evidence type="ECO:0000256" key="2">
    <source>
        <dbReference type="ARBA" id="ARBA00022490"/>
    </source>
</evidence>
<feature type="region of interest" description="Disordered" evidence="5">
    <location>
        <begin position="64"/>
        <end position="103"/>
    </location>
</feature>
<keyword evidence="4" id="KW-0677">Repeat</keyword>
<keyword evidence="2" id="KW-0963">Cytoplasm</keyword>
<feature type="region of interest" description="Disordered" evidence="5">
    <location>
        <begin position="536"/>
        <end position="601"/>
    </location>
</feature>
<evidence type="ECO:0000256" key="3">
    <source>
        <dbReference type="ARBA" id="ARBA00022614"/>
    </source>
</evidence>
<proteinExistence type="predicted"/>
<dbReference type="InterPro" id="IPR001611">
    <property type="entry name" value="Leu-rich_rpt"/>
</dbReference>
<dbReference type="InterPro" id="IPR003591">
    <property type="entry name" value="Leu-rich_rpt_typical-subtyp"/>
</dbReference>
<dbReference type="AlphaFoldDB" id="A0A0P1BKM9"/>
<dbReference type="GO" id="GO:0005737">
    <property type="term" value="C:cytoplasm"/>
    <property type="evidence" value="ECO:0007669"/>
    <property type="project" value="UniProtKB-SubCell"/>
</dbReference>
<dbReference type="STRING" id="401625.A0A0P1BKM9"/>
<comment type="subcellular location">
    <subcellularLocation>
        <location evidence="1">Cytoplasm</location>
    </subcellularLocation>
</comment>
<keyword evidence="7" id="KW-1185">Reference proteome</keyword>
<feature type="compositionally biased region" description="Polar residues" evidence="5">
    <location>
        <begin position="74"/>
        <end position="89"/>
    </location>
</feature>
<dbReference type="InterPro" id="IPR032675">
    <property type="entry name" value="LRR_dom_sf"/>
</dbReference>
<dbReference type="PANTHER" id="PTHR15454:SF69">
    <property type="entry name" value="SERINE_THREONINE-PROTEIN KINASE 11-INTERACTING PROTEIN"/>
    <property type="match status" value="1"/>
</dbReference>
<reference evidence="6 7" key="1">
    <citation type="submission" date="2014-09" db="EMBL/GenBank/DDBJ databases">
        <authorList>
            <person name="Magalhaes I.L.F."/>
            <person name="Oliveira U."/>
            <person name="Santos F.R."/>
            <person name="Vidigal T.H.D.A."/>
            <person name="Brescovit A.D."/>
            <person name="Santos A.J."/>
        </authorList>
    </citation>
    <scope>NUCLEOTIDE SEQUENCE [LARGE SCALE GENOMIC DNA]</scope>
</reference>